<dbReference type="PRINTS" id="PR00463">
    <property type="entry name" value="EP450I"/>
</dbReference>
<dbReference type="OrthoDB" id="2789670at2759"/>
<dbReference type="InterPro" id="IPR002401">
    <property type="entry name" value="Cyt_P450_E_grp-I"/>
</dbReference>
<evidence type="ECO:0000256" key="3">
    <source>
        <dbReference type="ARBA" id="ARBA00022723"/>
    </source>
</evidence>
<accession>A0A2T7NBF1</accession>
<dbReference type="PANTHER" id="PTHR24302:SF15">
    <property type="entry name" value="FATTY-ACID PEROXYGENASE"/>
    <property type="match status" value="1"/>
</dbReference>
<evidence type="ECO:0000256" key="5">
    <source>
        <dbReference type="ARBA" id="ARBA00023004"/>
    </source>
</evidence>
<keyword evidence="10" id="KW-1185">Reference proteome</keyword>
<evidence type="ECO:0000256" key="4">
    <source>
        <dbReference type="ARBA" id="ARBA00023002"/>
    </source>
</evidence>
<keyword evidence="3 7" id="KW-0479">Metal-binding</keyword>
<dbReference type="PROSITE" id="PS00086">
    <property type="entry name" value="CYTOCHROME_P450"/>
    <property type="match status" value="1"/>
</dbReference>
<gene>
    <name evidence="9" type="ORF">C0Q70_21055</name>
</gene>
<evidence type="ECO:0000256" key="2">
    <source>
        <dbReference type="ARBA" id="ARBA00022617"/>
    </source>
</evidence>
<organism evidence="9 10">
    <name type="scientific">Pomacea canaliculata</name>
    <name type="common">Golden apple snail</name>
    <dbReference type="NCBI Taxonomy" id="400727"/>
    <lineage>
        <taxon>Eukaryota</taxon>
        <taxon>Metazoa</taxon>
        <taxon>Spiralia</taxon>
        <taxon>Lophotrochozoa</taxon>
        <taxon>Mollusca</taxon>
        <taxon>Gastropoda</taxon>
        <taxon>Caenogastropoda</taxon>
        <taxon>Architaenioglossa</taxon>
        <taxon>Ampullarioidea</taxon>
        <taxon>Ampullariidae</taxon>
        <taxon>Pomacea</taxon>
    </lineage>
</organism>
<evidence type="ECO:0000256" key="7">
    <source>
        <dbReference type="PIRSR" id="PIRSR602401-1"/>
    </source>
</evidence>
<dbReference type="InterPro" id="IPR001128">
    <property type="entry name" value="Cyt_P450"/>
</dbReference>
<dbReference type="AlphaFoldDB" id="A0A2T7NBF1"/>
<dbReference type="InterPro" id="IPR036396">
    <property type="entry name" value="Cyt_P450_sf"/>
</dbReference>
<evidence type="ECO:0000256" key="1">
    <source>
        <dbReference type="ARBA" id="ARBA00010617"/>
    </source>
</evidence>
<feature type="binding site" description="axial binding residue" evidence="7">
    <location>
        <position position="471"/>
    </location>
    <ligand>
        <name>heme</name>
        <dbReference type="ChEBI" id="CHEBI:30413"/>
    </ligand>
    <ligandPart>
        <name>Fe</name>
        <dbReference type="ChEBI" id="CHEBI:18248"/>
    </ligandPart>
</feature>
<keyword evidence="5 7" id="KW-0408">Iron</keyword>
<proteinExistence type="inferred from homology"/>
<dbReference type="Pfam" id="PF00067">
    <property type="entry name" value="p450"/>
    <property type="match status" value="1"/>
</dbReference>
<comment type="caution">
    <text evidence="9">The sequence shown here is derived from an EMBL/GenBank/DDBJ whole genome shotgun (WGS) entry which is preliminary data.</text>
</comment>
<reference evidence="9 10" key="1">
    <citation type="submission" date="2018-04" db="EMBL/GenBank/DDBJ databases">
        <title>The genome of golden apple snail Pomacea canaliculata provides insight into stress tolerance and invasive adaptation.</title>
        <authorList>
            <person name="Liu C."/>
            <person name="Liu B."/>
            <person name="Ren Y."/>
            <person name="Zhang Y."/>
            <person name="Wang H."/>
            <person name="Li S."/>
            <person name="Jiang F."/>
            <person name="Yin L."/>
            <person name="Zhang G."/>
            <person name="Qian W."/>
            <person name="Fan W."/>
        </authorList>
    </citation>
    <scope>NUCLEOTIDE SEQUENCE [LARGE SCALE GENOMIC DNA]</scope>
    <source>
        <strain evidence="9">SZHN2017</strain>
        <tissue evidence="9">Muscle</tissue>
    </source>
</reference>
<dbReference type="PRINTS" id="PR00385">
    <property type="entry name" value="P450"/>
</dbReference>
<dbReference type="SUPFAM" id="SSF48264">
    <property type="entry name" value="Cytochrome P450"/>
    <property type="match status" value="1"/>
</dbReference>
<dbReference type="GO" id="GO:0005506">
    <property type="term" value="F:iron ion binding"/>
    <property type="evidence" value="ECO:0007669"/>
    <property type="project" value="InterPro"/>
</dbReference>
<comment type="function">
    <text evidence="6">Cytochromes P450 are a group of heme-thiolate monooxygenases. They oxidize a variety of structurally unrelated compounds, including steroids, fatty acids, and xenobiotics.</text>
</comment>
<comment type="cofactor">
    <cofactor evidence="7">
        <name>heme</name>
        <dbReference type="ChEBI" id="CHEBI:30413"/>
    </cofactor>
</comment>
<keyword evidence="2 7" id="KW-0349">Heme</keyword>
<dbReference type="GO" id="GO:0016705">
    <property type="term" value="F:oxidoreductase activity, acting on paired donors, with incorporation or reduction of molecular oxygen"/>
    <property type="evidence" value="ECO:0007669"/>
    <property type="project" value="InterPro"/>
</dbReference>
<dbReference type="Proteomes" id="UP000245119">
    <property type="component" value="Linkage Group LG14"/>
</dbReference>
<keyword evidence="8" id="KW-0503">Monooxygenase</keyword>
<dbReference type="InterPro" id="IPR050705">
    <property type="entry name" value="Cytochrome_P450_3A"/>
</dbReference>
<evidence type="ECO:0000313" key="9">
    <source>
        <dbReference type="EMBL" id="PVD18506.1"/>
    </source>
</evidence>
<comment type="similarity">
    <text evidence="1 8">Belongs to the cytochrome P450 family.</text>
</comment>
<dbReference type="GO" id="GO:0020037">
    <property type="term" value="F:heme binding"/>
    <property type="evidence" value="ECO:0007669"/>
    <property type="project" value="InterPro"/>
</dbReference>
<name>A0A2T7NBF1_POMCA</name>
<evidence type="ECO:0000256" key="6">
    <source>
        <dbReference type="ARBA" id="ARBA00043906"/>
    </source>
</evidence>
<evidence type="ECO:0000313" key="10">
    <source>
        <dbReference type="Proteomes" id="UP000245119"/>
    </source>
</evidence>
<dbReference type="InterPro" id="IPR017972">
    <property type="entry name" value="Cyt_P450_CS"/>
</dbReference>
<dbReference type="GO" id="GO:0008395">
    <property type="term" value="F:steroid hydroxylase activity"/>
    <property type="evidence" value="ECO:0007669"/>
    <property type="project" value="TreeGrafter"/>
</dbReference>
<evidence type="ECO:0008006" key="11">
    <source>
        <dbReference type="Google" id="ProtNLM"/>
    </source>
</evidence>
<keyword evidence="4 8" id="KW-0560">Oxidoreductase</keyword>
<sequence length="526" mass="58364">MYVSVCQQMNQEVEMAGGIKVAYLAVTDIGLQHRPEGYLQSSSSPCGSKMKASVIVLLALLSVVMVTATPNHQQQEVSRRQPSPAAAAEALAENKRLLWIPGRRYGIWTFSTWSRLGIPGPRPSAFVGNLGDFQSKFITAELTQDYFRSNLFLSGGDTWRRYRLAMAPSFTSGKLKAVMTYITNCCQTLTSVLEQNAKAEDIVDLKDLYQRFTMDVIAGTALGLETKMLTDKRPEQQQMLSAMNEVFASTVADSLPVRLVGIFPALEAPLRWLGFVAIPPNAASFFKTLLDSLIRQRDIHPTDSHKRVDFLQQLLDLRVRPGQHVHDVTEEPFGKKPTKLLTQQEVVSQCFNIALAGFETTASALRFLTYHLAIHQDVQDKVLAEIQQVIGEEEISYEHLAELNIGRRAASTATVNGVTIPPGASVFIPIYAATHDPTNYPEPHLFKPERFETVHQSILSLLPFGLGPRQCIGMRLALLEIKMAVAHVLPRIQFAPCDLTPANINFTNRLLLLPTVPICVSAKLRT</sequence>
<dbReference type="PANTHER" id="PTHR24302">
    <property type="entry name" value="CYTOCHROME P450 FAMILY 3"/>
    <property type="match status" value="1"/>
</dbReference>
<evidence type="ECO:0000256" key="8">
    <source>
        <dbReference type="RuleBase" id="RU000461"/>
    </source>
</evidence>
<dbReference type="Gene3D" id="1.10.630.10">
    <property type="entry name" value="Cytochrome P450"/>
    <property type="match status" value="1"/>
</dbReference>
<dbReference type="EMBL" id="PZQS01000014">
    <property type="protein sequence ID" value="PVD18506.1"/>
    <property type="molecule type" value="Genomic_DNA"/>
</dbReference>
<protein>
    <recommendedName>
        <fullName evidence="11">Cytochrome P450</fullName>
    </recommendedName>
</protein>
<dbReference type="STRING" id="400727.A0A2T7NBF1"/>